<comment type="subcellular location">
    <subcellularLocation>
        <location evidence="1">Nucleus</location>
    </subcellularLocation>
</comment>
<dbReference type="Gene3D" id="3.30.70.330">
    <property type="match status" value="1"/>
</dbReference>
<evidence type="ECO:0000313" key="7">
    <source>
        <dbReference type="EMBL" id="KAF8792391.1"/>
    </source>
</evidence>
<feature type="domain" description="UPF3" evidence="6">
    <location>
        <begin position="35"/>
        <end position="199"/>
    </location>
</feature>
<dbReference type="GO" id="GO:0005737">
    <property type="term" value="C:cytoplasm"/>
    <property type="evidence" value="ECO:0007669"/>
    <property type="project" value="TreeGrafter"/>
</dbReference>
<gene>
    <name evidence="7" type="ORF">HNY73_003993</name>
</gene>
<keyword evidence="8" id="KW-1185">Reference proteome</keyword>
<feature type="compositionally biased region" description="Basic and acidic residues" evidence="5">
    <location>
        <begin position="255"/>
        <end position="276"/>
    </location>
</feature>
<dbReference type="PANTHER" id="PTHR13112:SF0">
    <property type="entry name" value="FI21285P1"/>
    <property type="match status" value="1"/>
</dbReference>
<comment type="caution">
    <text evidence="7">The sequence shown here is derived from an EMBL/GenBank/DDBJ whole genome shotgun (WGS) entry which is preliminary data.</text>
</comment>
<proteinExistence type="inferred from homology"/>
<feature type="compositionally biased region" description="Basic and acidic residues" evidence="5">
    <location>
        <begin position="283"/>
        <end position="296"/>
    </location>
</feature>
<dbReference type="GO" id="GO:0005730">
    <property type="term" value="C:nucleolus"/>
    <property type="evidence" value="ECO:0007669"/>
    <property type="project" value="TreeGrafter"/>
</dbReference>
<feature type="compositionally biased region" description="Low complexity" evidence="5">
    <location>
        <begin position="452"/>
        <end position="461"/>
    </location>
</feature>
<evidence type="ECO:0000256" key="1">
    <source>
        <dbReference type="ARBA" id="ARBA00004123"/>
    </source>
</evidence>
<evidence type="ECO:0000313" key="8">
    <source>
        <dbReference type="Proteomes" id="UP000807504"/>
    </source>
</evidence>
<dbReference type="Pfam" id="PF03467">
    <property type="entry name" value="Smg4_UPF3"/>
    <property type="match status" value="1"/>
</dbReference>
<feature type="compositionally biased region" description="Basic and acidic residues" evidence="5">
    <location>
        <begin position="312"/>
        <end position="340"/>
    </location>
</feature>
<dbReference type="Proteomes" id="UP000807504">
    <property type="component" value="Unassembled WGS sequence"/>
</dbReference>
<dbReference type="GO" id="GO:0003729">
    <property type="term" value="F:mRNA binding"/>
    <property type="evidence" value="ECO:0007669"/>
    <property type="project" value="TreeGrafter"/>
</dbReference>
<name>A0A8T0FMV6_ARGBR</name>
<keyword evidence="3" id="KW-0866">Nonsense-mediated mRNA decay</keyword>
<dbReference type="GO" id="GO:0000184">
    <property type="term" value="P:nuclear-transcribed mRNA catabolic process, nonsense-mediated decay"/>
    <property type="evidence" value="ECO:0007669"/>
    <property type="project" value="UniProtKB-KW"/>
</dbReference>
<reference evidence="7" key="1">
    <citation type="journal article" date="2020" name="bioRxiv">
        <title>Chromosome-level reference genome of the European wasp spider Argiope bruennichi: a resource for studies on range expansion and evolutionary adaptation.</title>
        <authorList>
            <person name="Sheffer M.M."/>
            <person name="Hoppe A."/>
            <person name="Krehenwinkel H."/>
            <person name="Uhl G."/>
            <person name="Kuss A.W."/>
            <person name="Jensen L."/>
            <person name="Jensen C."/>
            <person name="Gillespie R.G."/>
            <person name="Hoff K.J."/>
            <person name="Prost S."/>
        </authorList>
    </citation>
    <scope>NUCLEOTIDE SEQUENCE</scope>
</reference>
<dbReference type="GO" id="GO:0045727">
    <property type="term" value="P:positive regulation of translation"/>
    <property type="evidence" value="ECO:0007669"/>
    <property type="project" value="TreeGrafter"/>
</dbReference>
<dbReference type="InterPro" id="IPR005120">
    <property type="entry name" value="UPF3_dom"/>
</dbReference>
<dbReference type="AlphaFoldDB" id="A0A8T0FMV6"/>
<reference evidence="7" key="2">
    <citation type="submission" date="2020-06" db="EMBL/GenBank/DDBJ databases">
        <authorList>
            <person name="Sheffer M."/>
        </authorList>
    </citation>
    <scope>NUCLEOTIDE SEQUENCE</scope>
</reference>
<evidence type="ECO:0000259" key="6">
    <source>
        <dbReference type="Pfam" id="PF03467"/>
    </source>
</evidence>
<protein>
    <submittedName>
        <fullName evidence="7">Regulator of nonsense transcripts 3A like protein</fullName>
    </submittedName>
</protein>
<feature type="compositionally biased region" description="Low complexity" evidence="5">
    <location>
        <begin position="302"/>
        <end position="311"/>
    </location>
</feature>
<sequence>MSTIGNKARDNSTLKIKCLSSDDYKSKMKRDKTFQTKVVIRRLPPTMSEEQFLEQISPVPEHDYMYFVKADMSLGPHAFSRAYINFLIPGDIFLFKDKFDGYVFLDSKGNEYPAIVEFAPFQKIPKKRNPKKRDTKCGTIDNDPDYLKFLESLKNPDEVALPSAEVYLEEIECREKELKANNGVPKVTTPLIEYLTAKKIEQQVCMQGGGHTVFDESKKATIVQVLKNPEREKDQKEVTATTPQKSKEYFVSSRVSKDKDRNKKEWERIRTKERQKAPARSYFSDKDRSRRDKTDYKLYGNKKSSSDSSSQKQKEETKESELNSEELSKSVEESKEDSKIDLNVSTNSQWSSKDKRDNSCPGNVETPGSQKDKSELSCKSFKNSSKSVSGDEVSNMNEISKSDSNASDQKDRGKDPRTERRIRNKDRPSIEIYRPGMRRFSAQRSSPQKEISTSASNSSSPSPTPPLIGAVQGQVKKEADNKTSSA</sequence>
<feature type="compositionally biased region" description="Basic and acidic residues" evidence="5">
    <location>
        <begin position="475"/>
        <end position="486"/>
    </location>
</feature>
<comment type="similarity">
    <text evidence="2">Belongs to the RENT3 family.</text>
</comment>
<dbReference type="InterPro" id="IPR035979">
    <property type="entry name" value="RBD_domain_sf"/>
</dbReference>
<feature type="compositionally biased region" description="Basic and acidic residues" evidence="5">
    <location>
        <begin position="408"/>
        <end position="429"/>
    </location>
</feature>
<dbReference type="InterPro" id="IPR039722">
    <property type="entry name" value="Upf3"/>
</dbReference>
<dbReference type="EMBL" id="JABXBU010000003">
    <property type="protein sequence ID" value="KAF8792391.1"/>
    <property type="molecule type" value="Genomic_DNA"/>
</dbReference>
<feature type="compositionally biased region" description="Polar residues" evidence="5">
    <location>
        <begin position="380"/>
        <end position="407"/>
    </location>
</feature>
<organism evidence="7 8">
    <name type="scientific">Argiope bruennichi</name>
    <name type="common">Wasp spider</name>
    <name type="synonym">Aranea bruennichi</name>
    <dbReference type="NCBI Taxonomy" id="94029"/>
    <lineage>
        <taxon>Eukaryota</taxon>
        <taxon>Metazoa</taxon>
        <taxon>Ecdysozoa</taxon>
        <taxon>Arthropoda</taxon>
        <taxon>Chelicerata</taxon>
        <taxon>Arachnida</taxon>
        <taxon>Araneae</taxon>
        <taxon>Araneomorphae</taxon>
        <taxon>Entelegynae</taxon>
        <taxon>Araneoidea</taxon>
        <taxon>Araneidae</taxon>
        <taxon>Argiope</taxon>
    </lineage>
</organism>
<feature type="region of interest" description="Disordered" evidence="5">
    <location>
        <begin position="231"/>
        <end position="486"/>
    </location>
</feature>
<evidence type="ECO:0000256" key="3">
    <source>
        <dbReference type="ARBA" id="ARBA00023161"/>
    </source>
</evidence>
<evidence type="ECO:0000256" key="4">
    <source>
        <dbReference type="ARBA" id="ARBA00023242"/>
    </source>
</evidence>
<evidence type="ECO:0000256" key="2">
    <source>
        <dbReference type="ARBA" id="ARBA00005991"/>
    </source>
</evidence>
<dbReference type="PANTHER" id="PTHR13112">
    <property type="entry name" value="UPF3 REGULATOR OF NONSENSE TRANSCRIPTS-LIKE PROTEIN"/>
    <property type="match status" value="1"/>
</dbReference>
<accession>A0A8T0FMV6</accession>
<keyword evidence="4" id="KW-0539">Nucleus</keyword>
<dbReference type="SUPFAM" id="SSF54928">
    <property type="entry name" value="RNA-binding domain, RBD"/>
    <property type="match status" value="1"/>
</dbReference>
<evidence type="ECO:0000256" key="5">
    <source>
        <dbReference type="SAM" id="MobiDB-lite"/>
    </source>
</evidence>
<dbReference type="InterPro" id="IPR012677">
    <property type="entry name" value="Nucleotide-bd_a/b_plait_sf"/>
</dbReference>
<feature type="compositionally biased region" description="Polar residues" evidence="5">
    <location>
        <begin position="442"/>
        <end position="451"/>
    </location>
</feature>
<dbReference type="FunFam" id="3.30.70.330:FF:000717">
    <property type="entry name" value="regulator of nonsense transcripts 3B"/>
    <property type="match status" value="1"/>
</dbReference>